<protein>
    <submittedName>
        <fullName evidence="2">Uncharacterized protein</fullName>
    </submittedName>
</protein>
<evidence type="ECO:0000256" key="1">
    <source>
        <dbReference type="SAM" id="Phobius"/>
    </source>
</evidence>
<keyword evidence="1" id="KW-1133">Transmembrane helix</keyword>
<evidence type="ECO:0000313" key="3">
    <source>
        <dbReference type="Proteomes" id="UP000006882"/>
    </source>
</evidence>
<accession>A0A251REU7</accession>
<proteinExistence type="predicted"/>
<dbReference type="Gramene" id="ONI34551">
    <property type="protein sequence ID" value="ONI34551"/>
    <property type="gene ID" value="PRUPE_1G487100"/>
</dbReference>
<dbReference type="AlphaFoldDB" id="A0A251REU7"/>
<organism evidence="2 3">
    <name type="scientific">Prunus persica</name>
    <name type="common">Peach</name>
    <name type="synonym">Amygdalus persica</name>
    <dbReference type="NCBI Taxonomy" id="3760"/>
    <lineage>
        <taxon>Eukaryota</taxon>
        <taxon>Viridiplantae</taxon>
        <taxon>Streptophyta</taxon>
        <taxon>Embryophyta</taxon>
        <taxon>Tracheophyta</taxon>
        <taxon>Spermatophyta</taxon>
        <taxon>Magnoliopsida</taxon>
        <taxon>eudicotyledons</taxon>
        <taxon>Gunneridae</taxon>
        <taxon>Pentapetalae</taxon>
        <taxon>rosids</taxon>
        <taxon>fabids</taxon>
        <taxon>Rosales</taxon>
        <taxon>Rosaceae</taxon>
        <taxon>Amygdaloideae</taxon>
        <taxon>Amygdaleae</taxon>
        <taxon>Prunus</taxon>
    </lineage>
</organism>
<keyword evidence="1" id="KW-0472">Membrane</keyword>
<keyword evidence="1" id="KW-0812">Transmembrane</keyword>
<evidence type="ECO:0000313" key="2">
    <source>
        <dbReference type="EMBL" id="ONI34551.1"/>
    </source>
</evidence>
<name>A0A251REU7_PRUPE</name>
<sequence length="72" mass="7680">MDSNIIFFTNLLFAGITDACFVLLQHVVVLPLPKTTPSIAVGFFSSIAIPGSGFVLIDAISSIWALVFVSVH</sequence>
<reference evidence="2 3" key="1">
    <citation type="journal article" date="2013" name="Nat. Genet.">
        <title>The high-quality draft genome of peach (Prunus persica) identifies unique patterns of genetic diversity, domestication and genome evolution.</title>
        <authorList>
            <consortium name="International Peach Genome Initiative"/>
            <person name="Verde I."/>
            <person name="Abbott A.G."/>
            <person name="Scalabrin S."/>
            <person name="Jung S."/>
            <person name="Shu S."/>
            <person name="Marroni F."/>
            <person name="Zhebentyayeva T."/>
            <person name="Dettori M.T."/>
            <person name="Grimwood J."/>
            <person name="Cattonaro F."/>
            <person name="Zuccolo A."/>
            <person name="Rossini L."/>
            <person name="Jenkins J."/>
            <person name="Vendramin E."/>
            <person name="Meisel L.A."/>
            <person name="Decroocq V."/>
            <person name="Sosinski B."/>
            <person name="Prochnik S."/>
            <person name="Mitros T."/>
            <person name="Policriti A."/>
            <person name="Cipriani G."/>
            <person name="Dondini L."/>
            <person name="Ficklin S."/>
            <person name="Goodstein D.M."/>
            <person name="Xuan P."/>
            <person name="Del Fabbro C."/>
            <person name="Aramini V."/>
            <person name="Copetti D."/>
            <person name="Gonzalez S."/>
            <person name="Horner D.S."/>
            <person name="Falchi R."/>
            <person name="Lucas S."/>
            <person name="Mica E."/>
            <person name="Maldonado J."/>
            <person name="Lazzari B."/>
            <person name="Bielenberg D."/>
            <person name="Pirona R."/>
            <person name="Miculan M."/>
            <person name="Barakat A."/>
            <person name="Testolin R."/>
            <person name="Stella A."/>
            <person name="Tartarini S."/>
            <person name="Tonutti P."/>
            <person name="Arus P."/>
            <person name="Orellana A."/>
            <person name="Wells C."/>
            <person name="Main D."/>
            <person name="Vizzotto G."/>
            <person name="Silva H."/>
            <person name="Salamini F."/>
            <person name="Schmutz J."/>
            <person name="Morgante M."/>
            <person name="Rokhsar D.S."/>
        </authorList>
    </citation>
    <scope>NUCLEOTIDE SEQUENCE [LARGE SCALE GENOMIC DNA]</scope>
    <source>
        <strain evidence="3">cv. Nemared</strain>
    </source>
</reference>
<feature type="transmembrane region" description="Helical" evidence="1">
    <location>
        <begin position="47"/>
        <end position="69"/>
    </location>
</feature>
<feature type="transmembrane region" description="Helical" evidence="1">
    <location>
        <begin position="7"/>
        <end position="27"/>
    </location>
</feature>
<gene>
    <name evidence="2" type="ORF">PRUPE_1G487100</name>
</gene>
<dbReference type="Proteomes" id="UP000006882">
    <property type="component" value="Chromosome G1"/>
</dbReference>
<keyword evidence="3" id="KW-1185">Reference proteome</keyword>
<dbReference type="EMBL" id="CM007651">
    <property type="protein sequence ID" value="ONI34551.1"/>
    <property type="molecule type" value="Genomic_DNA"/>
</dbReference>